<dbReference type="GeneID" id="111597865"/>
<evidence type="ECO:0000313" key="4">
    <source>
        <dbReference type="Proteomes" id="UP000504633"/>
    </source>
</evidence>
<dbReference type="InterPro" id="IPR001298">
    <property type="entry name" value="Filamin/ABP280_rpt"/>
</dbReference>
<dbReference type="Pfam" id="PF00630">
    <property type="entry name" value="Filamin"/>
    <property type="match status" value="2"/>
</dbReference>
<dbReference type="GO" id="GO:0030036">
    <property type="term" value="P:actin cytoskeleton organization"/>
    <property type="evidence" value="ECO:0007669"/>
    <property type="project" value="InterPro"/>
</dbReference>
<dbReference type="RefSeq" id="XP_023168556.2">
    <property type="nucleotide sequence ID" value="XM_023312788.2"/>
</dbReference>
<evidence type="ECO:0000313" key="5">
    <source>
        <dbReference type="RefSeq" id="XP_023168556.2"/>
    </source>
</evidence>
<dbReference type="InterPro" id="IPR044801">
    <property type="entry name" value="Filamin"/>
</dbReference>
<evidence type="ECO:0000256" key="2">
    <source>
        <dbReference type="ARBA" id="ARBA00022737"/>
    </source>
</evidence>
<evidence type="ECO:0000256" key="3">
    <source>
        <dbReference type="PROSITE-ProRule" id="PRU00087"/>
    </source>
</evidence>
<dbReference type="OMA" id="RFQIDCQ"/>
<dbReference type="Gene3D" id="2.60.40.10">
    <property type="entry name" value="Immunoglobulins"/>
    <property type="match status" value="2"/>
</dbReference>
<dbReference type="SMART" id="SM00557">
    <property type="entry name" value="IG_FLMN"/>
    <property type="match status" value="2"/>
</dbReference>
<protein>
    <submittedName>
        <fullName evidence="5">Filamin-A</fullName>
    </submittedName>
</protein>
<sequence>MFRVSQEIRLNTSAAGAAGLAQGLADVGDVSGSSAESVCIFGRYQRTPDADAYPTEPPHVYVAPELTDAGKVQLLHLPSGAVRINSTVSFVIKRNGVKGNFDVRLETPSGQHGAPLQLTQLDPERFQVECQLAQAGLYKVHIKCNSVPLPKSPYIIVTIAGGTTPAEDGSEHAASSPAMSRFESDASKVHSRGLGLTHVNLLERNEFTVDGSSAGSNMLFVGILGPQGPCDEVLVKHLGRHIFRVTYQVREPGDYTLVAKWGEQHIPGSPFSLCAE</sequence>
<dbReference type="PANTHER" id="PTHR38537:SF8">
    <property type="entry name" value="FILAMIN-A"/>
    <property type="match status" value="1"/>
</dbReference>
<dbReference type="Proteomes" id="UP000504633">
    <property type="component" value="Unplaced"/>
</dbReference>
<feature type="repeat" description="Filamin" evidence="3">
    <location>
        <begin position="181"/>
        <end position="275"/>
    </location>
</feature>
<dbReference type="GO" id="GO:0051015">
    <property type="term" value="F:actin filament binding"/>
    <property type="evidence" value="ECO:0007669"/>
    <property type="project" value="InterPro"/>
</dbReference>
<dbReference type="PANTHER" id="PTHR38537">
    <property type="entry name" value="JITTERBUG, ISOFORM N"/>
    <property type="match status" value="1"/>
</dbReference>
<dbReference type="InterPro" id="IPR017868">
    <property type="entry name" value="Filamin/ABP280_repeat-like"/>
</dbReference>
<reference evidence="5" key="1">
    <citation type="submission" date="2025-08" db="UniProtKB">
        <authorList>
            <consortium name="RefSeq"/>
        </authorList>
    </citation>
    <scope>IDENTIFICATION</scope>
    <source>
        <strain evidence="5">15085-1641.00</strain>
        <tissue evidence="5">Whole body</tissue>
    </source>
</reference>
<accession>A0A6J1LQS0</accession>
<gene>
    <name evidence="5" type="primary">LOC111597865</name>
</gene>
<dbReference type="KEGG" id="dhe:111597865"/>
<dbReference type="OrthoDB" id="5334309at2759"/>
<comment type="similarity">
    <text evidence="1">Belongs to the filamin family.</text>
</comment>
<dbReference type="PROSITE" id="PS50194">
    <property type="entry name" value="FILAMIN_REPEAT"/>
    <property type="match status" value="2"/>
</dbReference>
<dbReference type="InterPro" id="IPR014756">
    <property type="entry name" value="Ig_E-set"/>
</dbReference>
<proteinExistence type="inferred from homology"/>
<keyword evidence="4" id="KW-1185">Reference proteome</keyword>
<dbReference type="InterPro" id="IPR013783">
    <property type="entry name" value="Ig-like_fold"/>
</dbReference>
<name>A0A6J1LQS0_DROHY</name>
<dbReference type="AlphaFoldDB" id="A0A6J1LQS0"/>
<feature type="repeat" description="Filamin" evidence="3">
    <location>
        <begin position="64"/>
        <end position="158"/>
    </location>
</feature>
<dbReference type="SUPFAM" id="SSF81296">
    <property type="entry name" value="E set domains"/>
    <property type="match status" value="2"/>
</dbReference>
<keyword evidence="2" id="KW-0677">Repeat</keyword>
<dbReference type="FunFam" id="2.60.40.10:FF:000096">
    <property type="entry name" value="filamin-C isoform X2"/>
    <property type="match status" value="1"/>
</dbReference>
<organism evidence="4 5">
    <name type="scientific">Drosophila hydei</name>
    <name type="common">Fruit fly</name>
    <dbReference type="NCBI Taxonomy" id="7224"/>
    <lineage>
        <taxon>Eukaryota</taxon>
        <taxon>Metazoa</taxon>
        <taxon>Ecdysozoa</taxon>
        <taxon>Arthropoda</taxon>
        <taxon>Hexapoda</taxon>
        <taxon>Insecta</taxon>
        <taxon>Pterygota</taxon>
        <taxon>Neoptera</taxon>
        <taxon>Endopterygota</taxon>
        <taxon>Diptera</taxon>
        <taxon>Brachycera</taxon>
        <taxon>Muscomorpha</taxon>
        <taxon>Ephydroidea</taxon>
        <taxon>Drosophilidae</taxon>
        <taxon>Drosophila</taxon>
    </lineage>
</organism>
<evidence type="ECO:0000256" key="1">
    <source>
        <dbReference type="ARBA" id="ARBA00009238"/>
    </source>
</evidence>